<dbReference type="EMBL" id="JAIEZQ010000001">
    <property type="protein sequence ID" value="MBY9074735.1"/>
    <property type="molecule type" value="Genomic_DNA"/>
</dbReference>
<dbReference type="PANTHER" id="PTHR37042:SF4">
    <property type="entry name" value="OUTER MEMBRANE PROTEIN RV1973"/>
    <property type="match status" value="1"/>
</dbReference>
<evidence type="ECO:0000256" key="1">
    <source>
        <dbReference type="ARBA" id="ARBA00004370"/>
    </source>
</evidence>
<evidence type="ECO:0000256" key="4">
    <source>
        <dbReference type="SAM" id="Phobius"/>
    </source>
</evidence>
<evidence type="ECO:0000256" key="3">
    <source>
        <dbReference type="SAM" id="MobiDB-lite"/>
    </source>
</evidence>
<keyword evidence="6" id="KW-1185">Reference proteome</keyword>
<evidence type="ECO:0008006" key="7">
    <source>
        <dbReference type="Google" id="ProtNLM"/>
    </source>
</evidence>
<keyword evidence="2 4" id="KW-0472">Membrane</keyword>
<comment type="subcellular location">
    <subcellularLocation>
        <location evidence="1">Membrane</location>
    </subcellularLocation>
</comment>
<dbReference type="PANTHER" id="PTHR37042">
    <property type="entry name" value="OUTER MEMBRANE PROTEIN RV1973"/>
    <property type="match status" value="1"/>
</dbReference>
<name>A0ABS7RI58_9ACTN</name>
<dbReference type="RefSeq" id="WP_221024376.1">
    <property type="nucleotide sequence ID" value="NZ_JAIEZQ010000001.1"/>
</dbReference>
<proteinExistence type="predicted"/>
<gene>
    <name evidence="5" type="ORF">K1X13_07885</name>
</gene>
<protein>
    <recommendedName>
        <fullName evidence="7">Mce-associated membrane protein</fullName>
    </recommendedName>
</protein>
<comment type="caution">
    <text evidence="5">The sequence shown here is derived from an EMBL/GenBank/DDBJ whole genome shotgun (WGS) entry which is preliminary data.</text>
</comment>
<feature type="region of interest" description="Disordered" evidence="3">
    <location>
        <begin position="1"/>
        <end position="23"/>
    </location>
</feature>
<sequence>MTHDQPHAGTESHDDDPVGRESRRPVLSASLRRTMAVVLTVLLVVSAGVGLWSFQQLRESDAELETRADVARVAEQFTVSVNNYDSESVEDYQSTVSRMLSTKFQTEFAKAMEDIVASVQQAQMDSKGTVLASGVATVDDDSARVLVVADADVKTVFDNRQRHFRWEVALVKVDGTWLVDDFTPVA</sequence>
<evidence type="ECO:0000313" key="5">
    <source>
        <dbReference type="EMBL" id="MBY9074735.1"/>
    </source>
</evidence>
<evidence type="ECO:0000256" key="2">
    <source>
        <dbReference type="ARBA" id="ARBA00023136"/>
    </source>
</evidence>
<keyword evidence="4" id="KW-1133">Transmembrane helix</keyword>
<evidence type="ECO:0000313" key="6">
    <source>
        <dbReference type="Proteomes" id="UP000754710"/>
    </source>
</evidence>
<keyword evidence="4" id="KW-0812">Transmembrane</keyword>
<accession>A0ABS7RI58</accession>
<feature type="transmembrane region" description="Helical" evidence="4">
    <location>
        <begin position="34"/>
        <end position="54"/>
    </location>
</feature>
<organism evidence="5 6">
    <name type="scientific">Nocardioides jiangsuensis</name>
    <dbReference type="NCBI Taxonomy" id="2866161"/>
    <lineage>
        <taxon>Bacteria</taxon>
        <taxon>Bacillati</taxon>
        <taxon>Actinomycetota</taxon>
        <taxon>Actinomycetes</taxon>
        <taxon>Propionibacteriales</taxon>
        <taxon>Nocardioidaceae</taxon>
        <taxon>Nocardioides</taxon>
    </lineage>
</organism>
<dbReference type="Proteomes" id="UP000754710">
    <property type="component" value="Unassembled WGS sequence"/>
</dbReference>
<reference evidence="5 6" key="1">
    <citation type="submission" date="2021-08" db="EMBL/GenBank/DDBJ databases">
        <title>Nocardioides bacterium WL0053 sp. nov., isolated from the sediment.</title>
        <authorList>
            <person name="Wang L."/>
            <person name="Zhang D."/>
            <person name="Zhang A."/>
        </authorList>
    </citation>
    <scope>NUCLEOTIDE SEQUENCE [LARGE SCALE GENOMIC DNA]</scope>
    <source>
        <strain evidence="5 6">WL0053</strain>
    </source>
</reference>